<evidence type="ECO:0000313" key="6">
    <source>
        <dbReference type="EMBL" id="KAG2236967.1"/>
    </source>
</evidence>
<comment type="caution">
    <text evidence="6">The sequence shown here is derived from an EMBL/GenBank/DDBJ whole genome shotgun (WGS) entry which is preliminary data.</text>
</comment>
<dbReference type="PANTHER" id="PTHR23326">
    <property type="entry name" value="CCR4 NOT-RELATED"/>
    <property type="match status" value="1"/>
</dbReference>
<keyword evidence="2" id="KW-0805">Transcription regulation</keyword>
<feature type="compositionally biased region" description="Polar residues" evidence="4">
    <location>
        <begin position="110"/>
        <end position="121"/>
    </location>
</feature>
<evidence type="ECO:0000259" key="5">
    <source>
        <dbReference type="Pfam" id="PF04153"/>
    </source>
</evidence>
<feature type="compositionally biased region" description="Polar residues" evidence="4">
    <location>
        <begin position="72"/>
        <end position="81"/>
    </location>
</feature>
<name>A0A8H7SZA9_9FUNG</name>
<protein>
    <recommendedName>
        <fullName evidence="5">NOT2/NOT3/NOT5 C-terminal domain-containing protein</fullName>
    </recommendedName>
</protein>
<dbReference type="Pfam" id="PF04153">
    <property type="entry name" value="NOT2_3_5_C"/>
    <property type="match status" value="1"/>
</dbReference>
<evidence type="ECO:0000313" key="7">
    <source>
        <dbReference type="Proteomes" id="UP000613177"/>
    </source>
</evidence>
<comment type="similarity">
    <text evidence="1">Belongs to the CNOT2/3/5 family.</text>
</comment>
<proteinExistence type="inferred from homology"/>
<evidence type="ECO:0000256" key="2">
    <source>
        <dbReference type="ARBA" id="ARBA00023015"/>
    </source>
</evidence>
<evidence type="ECO:0000256" key="1">
    <source>
        <dbReference type="ARBA" id="ARBA00007682"/>
    </source>
</evidence>
<organism evidence="6 7">
    <name type="scientific">Thamnidium elegans</name>
    <dbReference type="NCBI Taxonomy" id="101142"/>
    <lineage>
        <taxon>Eukaryota</taxon>
        <taxon>Fungi</taxon>
        <taxon>Fungi incertae sedis</taxon>
        <taxon>Mucoromycota</taxon>
        <taxon>Mucoromycotina</taxon>
        <taxon>Mucoromycetes</taxon>
        <taxon>Mucorales</taxon>
        <taxon>Mucorineae</taxon>
        <taxon>Mucoraceae</taxon>
        <taxon>Thamnidium</taxon>
    </lineage>
</organism>
<dbReference type="EMBL" id="JAEPRE010000011">
    <property type="protein sequence ID" value="KAG2236967.1"/>
    <property type="molecule type" value="Genomic_DNA"/>
</dbReference>
<dbReference type="GO" id="GO:0000289">
    <property type="term" value="P:nuclear-transcribed mRNA poly(A) tail shortening"/>
    <property type="evidence" value="ECO:0007669"/>
    <property type="project" value="UniProtKB-ARBA"/>
</dbReference>
<evidence type="ECO:0000256" key="3">
    <source>
        <dbReference type="ARBA" id="ARBA00023163"/>
    </source>
</evidence>
<dbReference type="GO" id="GO:0006355">
    <property type="term" value="P:regulation of DNA-templated transcription"/>
    <property type="evidence" value="ECO:0007669"/>
    <property type="project" value="InterPro"/>
</dbReference>
<sequence length="232" mass="26431">MFHQNIGADDMDEFPALGTPSNNNQIMQRTYASTVQDPAYHRTQNHNTPLPHFTRHDFPALTQQFEPRHGTQENTNTTTPKPSHVGPWSQGRRMNETSPQVKVQPPAEKNTPSTTQSSVRQDTYMVSDLTDILRGTEPDRTMMAVGNNLSLLRLNLSSSYPIYPYFLSPWSDTQKLPGFEVEPGYYIPFSYREAKASPPAQERPSSFSDEALFYMFYSFPNDVIQMESAKEL</sequence>
<accession>A0A8H7SZA9</accession>
<dbReference type="Gene3D" id="2.30.30.1020">
    <property type="entry name" value="CCR4-NOT complex subunit 2/3/5, C-terminal domain"/>
    <property type="match status" value="1"/>
</dbReference>
<feature type="region of interest" description="Disordered" evidence="4">
    <location>
        <begin position="69"/>
        <end position="122"/>
    </location>
</feature>
<dbReference type="InterPro" id="IPR007282">
    <property type="entry name" value="NOT2/3/5_C"/>
</dbReference>
<gene>
    <name evidence="6" type="ORF">INT48_002036</name>
</gene>
<evidence type="ECO:0000256" key="4">
    <source>
        <dbReference type="SAM" id="MobiDB-lite"/>
    </source>
</evidence>
<dbReference type="InterPro" id="IPR038635">
    <property type="entry name" value="CCR4-NOT_su2/3/5_C_sf"/>
</dbReference>
<dbReference type="Proteomes" id="UP000613177">
    <property type="component" value="Unassembled WGS sequence"/>
</dbReference>
<keyword evidence="3" id="KW-0804">Transcription</keyword>
<dbReference type="InterPro" id="IPR040168">
    <property type="entry name" value="Not2/3/5"/>
</dbReference>
<dbReference type="AlphaFoldDB" id="A0A8H7SZA9"/>
<feature type="domain" description="NOT2/NOT3/NOT5 C-terminal" evidence="5">
    <location>
        <begin position="164"/>
        <end position="232"/>
    </location>
</feature>
<reference evidence="6" key="1">
    <citation type="submission" date="2021-01" db="EMBL/GenBank/DDBJ databases">
        <title>Metabolic potential, ecology and presence of endohyphal bacteria is reflected in genomic diversity of Mucoromycotina.</title>
        <authorList>
            <person name="Muszewska A."/>
            <person name="Okrasinska A."/>
            <person name="Steczkiewicz K."/>
            <person name="Drgas O."/>
            <person name="Orlowska M."/>
            <person name="Perlinska-Lenart U."/>
            <person name="Aleksandrzak-Piekarczyk T."/>
            <person name="Szatraj K."/>
            <person name="Zielenkiewicz U."/>
            <person name="Pilsyk S."/>
            <person name="Malc E."/>
            <person name="Mieczkowski P."/>
            <person name="Kruszewska J.S."/>
            <person name="Biernat P."/>
            <person name="Pawlowska J."/>
        </authorList>
    </citation>
    <scope>NUCLEOTIDE SEQUENCE</scope>
    <source>
        <strain evidence="6">WA0000018081</strain>
    </source>
</reference>
<keyword evidence="7" id="KW-1185">Reference proteome</keyword>
<dbReference type="GO" id="GO:0030015">
    <property type="term" value="C:CCR4-NOT core complex"/>
    <property type="evidence" value="ECO:0007669"/>
    <property type="project" value="InterPro"/>
</dbReference>
<feature type="region of interest" description="Disordered" evidence="4">
    <location>
        <begin position="1"/>
        <end position="24"/>
    </location>
</feature>